<keyword evidence="9 11" id="KW-0378">Hydrolase</keyword>
<comment type="caution">
    <text evidence="14">The sequence shown here is derived from an EMBL/GenBank/DDBJ whole genome shotgun (WGS) entry which is preliminary data.</text>
</comment>
<dbReference type="GO" id="GO:0003723">
    <property type="term" value="F:RNA binding"/>
    <property type="evidence" value="ECO:0007669"/>
    <property type="project" value="UniProtKB-UniRule"/>
</dbReference>
<dbReference type="Proteomes" id="UP000228767">
    <property type="component" value="Unassembled WGS sequence"/>
</dbReference>
<dbReference type="EMBL" id="PCYI01000001">
    <property type="protein sequence ID" value="PIR45296.1"/>
    <property type="molecule type" value="Genomic_DNA"/>
</dbReference>
<dbReference type="NCBIfam" id="NF000595">
    <property type="entry name" value="PRK00015.1-3"/>
    <property type="match status" value="1"/>
</dbReference>
<dbReference type="InterPro" id="IPR001352">
    <property type="entry name" value="RNase_HII/HIII"/>
</dbReference>
<evidence type="ECO:0000256" key="3">
    <source>
        <dbReference type="ARBA" id="ARBA00004496"/>
    </source>
</evidence>
<feature type="binding site" evidence="11">
    <location>
        <position position="112"/>
    </location>
    <ligand>
        <name>a divalent metal cation</name>
        <dbReference type="ChEBI" id="CHEBI:60240"/>
    </ligand>
</feature>
<evidence type="ECO:0000256" key="12">
    <source>
        <dbReference type="RuleBase" id="RU003515"/>
    </source>
</evidence>
<evidence type="ECO:0000256" key="7">
    <source>
        <dbReference type="ARBA" id="ARBA00022723"/>
    </source>
</evidence>
<evidence type="ECO:0000256" key="10">
    <source>
        <dbReference type="ARBA" id="ARBA00023211"/>
    </source>
</evidence>
<proteinExistence type="inferred from homology"/>
<evidence type="ECO:0000256" key="2">
    <source>
        <dbReference type="ARBA" id="ARBA00004065"/>
    </source>
</evidence>
<organism evidence="14 15">
    <name type="scientific">Candidatus Vogelbacteria bacterium CG10_big_fil_rev_8_21_14_0_10_51_16</name>
    <dbReference type="NCBI Taxonomy" id="1975045"/>
    <lineage>
        <taxon>Bacteria</taxon>
        <taxon>Candidatus Vogeliibacteriota</taxon>
    </lineage>
</organism>
<sequence length="197" mass="21735">MKKWLVGVDEAGRGPIAGPVAVGVVAIPIVTDRTVSSLFGECRVADSKWMTEREREHTFMTITELAVVRSRVSMVSARVIDRIGITSAVRRGVARALAGLALDPDKCEVRLDGLLRAPAVYCFQQTIIGGDALDPVISLASIAAKVTRDRHMVRLARKFPHYGFERHKGYGTSAHYEALRKHGPCPHHRRTFLRAIV</sequence>
<evidence type="ECO:0000259" key="13">
    <source>
        <dbReference type="PROSITE" id="PS51975"/>
    </source>
</evidence>
<keyword evidence="5" id="KW-0963">Cytoplasm</keyword>
<reference evidence="14 15" key="1">
    <citation type="submission" date="2017-09" db="EMBL/GenBank/DDBJ databases">
        <title>Depth-based differentiation of microbial function through sediment-hosted aquifers and enrichment of novel symbionts in the deep terrestrial subsurface.</title>
        <authorList>
            <person name="Probst A.J."/>
            <person name="Ladd B."/>
            <person name="Jarett J.K."/>
            <person name="Geller-Mcgrath D.E."/>
            <person name="Sieber C.M."/>
            <person name="Emerson J.B."/>
            <person name="Anantharaman K."/>
            <person name="Thomas B.C."/>
            <person name="Malmstrom R."/>
            <person name="Stieglmeier M."/>
            <person name="Klingl A."/>
            <person name="Woyke T."/>
            <person name="Ryan C.M."/>
            <person name="Banfield J.F."/>
        </authorList>
    </citation>
    <scope>NUCLEOTIDE SEQUENCE [LARGE SCALE GENOMIC DNA]</scope>
    <source>
        <strain evidence="14">CG10_big_fil_rev_8_21_14_0_10_51_16</strain>
    </source>
</reference>
<dbReference type="GO" id="GO:0006298">
    <property type="term" value="P:mismatch repair"/>
    <property type="evidence" value="ECO:0007669"/>
    <property type="project" value="TreeGrafter"/>
</dbReference>
<feature type="binding site" evidence="11">
    <location>
        <position position="9"/>
    </location>
    <ligand>
        <name>a divalent metal cation</name>
        <dbReference type="ChEBI" id="CHEBI:60240"/>
    </ligand>
</feature>
<dbReference type="InterPro" id="IPR024567">
    <property type="entry name" value="RNase_HII/HIII_dom"/>
</dbReference>
<feature type="domain" description="RNase H type-2" evidence="13">
    <location>
        <begin position="3"/>
        <end position="197"/>
    </location>
</feature>
<keyword evidence="10" id="KW-0464">Manganese</keyword>
<name>A0A2H0RFY8_9BACT</name>
<keyword evidence="8 11" id="KW-0255">Endonuclease</keyword>
<dbReference type="Gene3D" id="3.30.420.10">
    <property type="entry name" value="Ribonuclease H-like superfamily/Ribonuclease H"/>
    <property type="match status" value="1"/>
</dbReference>
<dbReference type="GO" id="GO:0004523">
    <property type="term" value="F:RNA-DNA hybrid ribonuclease activity"/>
    <property type="evidence" value="ECO:0007669"/>
    <property type="project" value="UniProtKB-UniRule"/>
</dbReference>
<evidence type="ECO:0000256" key="6">
    <source>
        <dbReference type="ARBA" id="ARBA00022722"/>
    </source>
</evidence>
<evidence type="ECO:0000256" key="5">
    <source>
        <dbReference type="ARBA" id="ARBA00022490"/>
    </source>
</evidence>
<evidence type="ECO:0000313" key="14">
    <source>
        <dbReference type="EMBL" id="PIR45296.1"/>
    </source>
</evidence>
<dbReference type="GO" id="GO:0032299">
    <property type="term" value="C:ribonuclease H2 complex"/>
    <property type="evidence" value="ECO:0007669"/>
    <property type="project" value="TreeGrafter"/>
</dbReference>
<keyword evidence="6 11" id="KW-0540">Nuclease</keyword>
<accession>A0A2H0RFY8</accession>
<dbReference type="EC" id="3.1.26.4" evidence="12"/>
<dbReference type="GO" id="GO:0005737">
    <property type="term" value="C:cytoplasm"/>
    <property type="evidence" value="ECO:0007669"/>
    <property type="project" value="UniProtKB-SubCell"/>
</dbReference>
<dbReference type="CDD" id="cd07182">
    <property type="entry name" value="RNase_HII_bacteria_HII_like"/>
    <property type="match status" value="1"/>
</dbReference>
<evidence type="ECO:0000313" key="15">
    <source>
        <dbReference type="Proteomes" id="UP000228767"/>
    </source>
</evidence>
<gene>
    <name evidence="14" type="ORF">COV10_00210</name>
</gene>
<protein>
    <recommendedName>
        <fullName evidence="12">Ribonuclease</fullName>
        <ecNumber evidence="12">3.1.26.4</ecNumber>
    </recommendedName>
</protein>
<feature type="binding site" evidence="11">
    <location>
        <position position="10"/>
    </location>
    <ligand>
        <name>a divalent metal cation</name>
        <dbReference type="ChEBI" id="CHEBI:60240"/>
    </ligand>
</feature>
<evidence type="ECO:0000256" key="1">
    <source>
        <dbReference type="ARBA" id="ARBA00000077"/>
    </source>
</evidence>
<dbReference type="InterPro" id="IPR012337">
    <property type="entry name" value="RNaseH-like_sf"/>
</dbReference>
<dbReference type="PANTHER" id="PTHR10954">
    <property type="entry name" value="RIBONUCLEASE H2 SUBUNIT A"/>
    <property type="match status" value="1"/>
</dbReference>
<comment type="catalytic activity">
    <reaction evidence="1 11 12">
        <text>Endonucleolytic cleavage to 5'-phosphomonoester.</text>
        <dbReference type="EC" id="3.1.26.4"/>
    </reaction>
</comment>
<comment type="cofactor">
    <cofactor evidence="11">
        <name>Mn(2+)</name>
        <dbReference type="ChEBI" id="CHEBI:29035"/>
    </cofactor>
    <cofactor evidence="11">
        <name>Mg(2+)</name>
        <dbReference type="ChEBI" id="CHEBI:18420"/>
    </cofactor>
    <text evidence="11">Manganese or magnesium. Binds 1 divalent metal ion per monomer in the absence of substrate. May bind a second metal ion after substrate binding.</text>
</comment>
<evidence type="ECO:0000256" key="4">
    <source>
        <dbReference type="ARBA" id="ARBA00008378"/>
    </source>
</evidence>
<dbReference type="InterPro" id="IPR022898">
    <property type="entry name" value="RNase_HII"/>
</dbReference>
<dbReference type="GO" id="GO:0046872">
    <property type="term" value="F:metal ion binding"/>
    <property type="evidence" value="ECO:0007669"/>
    <property type="project" value="UniProtKB-KW"/>
</dbReference>
<evidence type="ECO:0000256" key="9">
    <source>
        <dbReference type="ARBA" id="ARBA00022801"/>
    </source>
</evidence>
<dbReference type="PROSITE" id="PS51975">
    <property type="entry name" value="RNASE_H_2"/>
    <property type="match status" value="1"/>
</dbReference>
<keyword evidence="7 11" id="KW-0479">Metal-binding</keyword>
<dbReference type="AlphaFoldDB" id="A0A2H0RFY8"/>
<dbReference type="GO" id="GO:0043137">
    <property type="term" value="P:DNA replication, removal of RNA primer"/>
    <property type="evidence" value="ECO:0007669"/>
    <property type="project" value="TreeGrafter"/>
</dbReference>
<dbReference type="Pfam" id="PF01351">
    <property type="entry name" value="RNase_HII"/>
    <property type="match status" value="1"/>
</dbReference>
<evidence type="ECO:0000256" key="11">
    <source>
        <dbReference type="PROSITE-ProRule" id="PRU01319"/>
    </source>
</evidence>
<comment type="similarity">
    <text evidence="4">Belongs to the RNase HII family. RnhC subfamily.</text>
</comment>
<dbReference type="PANTHER" id="PTHR10954:SF23">
    <property type="entry name" value="RIBONUCLEASE"/>
    <property type="match status" value="1"/>
</dbReference>
<evidence type="ECO:0000256" key="8">
    <source>
        <dbReference type="ARBA" id="ARBA00022759"/>
    </source>
</evidence>
<comment type="subcellular location">
    <subcellularLocation>
        <location evidence="3">Cytoplasm</location>
    </subcellularLocation>
</comment>
<dbReference type="InterPro" id="IPR036397">
    <property type="entry name" value="RNaseH_sf"/>
</dbReference>
<dbReference type="SUPFAM" id="SSF53098">
    <property type="entry name" value="Ribonuclease H-like"/>
    <property type="match status" value="1"/>
</dbReference>
<comment type="function">
    <text evidence="2 12">Endonuclease that specifically degrades the RNA of RNA-DNA hybrids.</text>
</comment>